<dbReference type="Proteomes" id="UP000246991">
    <property type="component" value="Unassembled WGS sequence"/>
</dbReference>
<proteinExistence type="predicted"/>
<evidence type="ECO:0008006" key="3">
    <source>
        <dbReference type="Google" id="ProtNLM"/>
    </source>
</evidence>
<dbReference type="OrthoDB" id="5397552at2759"/>
<protein>
    <recommendedName>
        <fullName evidence="3">Nucleotidyl transferase AbiEii/AbiGii toxin family protein</fullName>
    </recommendedName>
</protein>
<sequence length="231" mass="25653">MSGLDWNQLNKAVVAVMNLNHSIRERYILVGGASLVCLGSTRVTSDIDLLFPYGSSAHLNPLPTRSPSVTRRGGKLYAMAGETEFPVDILETVIGDKTFEDLEPFTIPILGGIRTLDFPIALGIKIRSFFLRNDEVEAGCKKADSDIYDIIWITESIKGQGRMIDDVVAKAIPVGCYNMLLVKQRLGDTGALSDFLSIGGQKFQVPWEEDTDDQREYYGMMKMIHEEEGDL</sequence>
<evidence type="ECO:0000313" key="1">
    <source>
        <dbReference type="EMBL" id="PWW73762.1"/>
    </source>
</evidence>
<reference evidence="1 2" key="1">
    <citation type="submission" date="2018-03" db="EMBL/GenBank/DDBJ databases">
        <title>Genomes of Pezizomycetes fungi and the evolution of truffles.</title>
        <authorList>
            <person name="Murat C."/>
            <person name="Payen T."/>
            <person name="Noel B."/>
            <person name="Kuo A."/>
            <person name="Martin F.M."/>
        </authorList>
    </citation>
    <scope>NUCLEOTIDE SEQUENCE [LARGE SCALE GENOMIC DNA]</scope>
    <source>
        <strain evidence="1">091103-1</strain>
    </source>
</reference>
<dbReference type="AlphaFoldDB" id="A0A317SH86"/>
<evidence type="ECO:0000313" key="2">
    <source>
        <dbReference type="Proteomes" id="UP000246991"/>
    </source>
</evidence>
<name>A0A317SH86_9PEZI</name>
<gene>
    <name evidence="1" type="ORF">C7212DRAFT_346707</name>
</gene>
<accession>A0A317SH86</accession>
<organism evidence="1 2">
    <name type="scientific">Tuber magnatum</name>
    <name type="common">white Piedmont truffle</name>
    <dbReference type="NCBI Taxonomy" id="42249"/>
    <lineage>
        <taxon>Eukaryota</taxon>
        <taxon>Fungi</taxon>
        <taxon>Dikarya</taxon>
        <taxon>Ascomycota</taxon>
        <taxon>Pezizomycotina</taxon>
        <taxon>Pezizomycetes</taxon>
        <taxon>Pezizales</taxon>
        <taxon>Tuberaceae</taxon>
        <taxon>Tuber</taxon>
    </lineage>
</organism>
<comment type="caution">
    <text evidence="1">The sequence shown here is derived from an EMBL/GenBank/DDBJ whole genome shotgun (WGS) entry which is preliminary data.</text>
</comment>
<dbReference type="EMBL" id="PYWC01000074">
    <property type="protein sequence ID" value="PWW73762.1"/>
    <property type="molecule type" value="Genomic_DNA"/>
</dbReference>
<keyword evidence="2" id="KW-1185">Reference proteome</keyword>